<keyword evidence="1" id="KW-1133">Transmembrane helix</keyword>
<keyword evidence="1" id="KW-0812">Transmembrane</keyword>
<feature type="transmembrane region" description="Helical" evidence="1">
    <location>
        <begin position="67"/>
        <end position="92"/>
    </location>
</feature>
<proteinExistence type="predicted"/>
<keyword evidence="1" id="KW-0472">Membrane</keyword>
<comment type="caution">
    <text evidence="2">The sequence shown here is derived from an EMBL/GenBank/DDBJ whole genome shotgun (WGS) entry which is preliminary data.</text>
</comment>
<evidence type="ECO:0000313" key="2">
    <source>
        <dbReference type="EMBL" id="MFE9168828.1"/>
    </source>
</evidence>
<evidence type="ECO:0000313" key="3">
    <source>
        <dbReference type="Proteomes" id="UP001601197"/>
    </source>
</evidence>
<accession>A0ABW6KQH4</accession>
<feature type="transmembrane region" description="Helical" evidence="1">
    <location>
        <begin position="224"/>
        <end position="250"/>
    </location>
</feature>
<organism evidence="2 3">
    <name type="scientific">Streptomyces kebangsaanensis</name>
    <dbReference type="NCBI Taxonomy" id="864058"/>
    <lineage>
        <taxon>Bacteria</taxon>
        <taxon>Bacillati</taxon>
        <taxon>Actinomycetota</taxon>
        <taxon>Actinomycetes</taxon>
        <taxon>Kitasatosporales</taxon>
        <taxon>Streptomycetaceae</taxon>
        <taxon>Streptomyces</taxon>
    </lineage>
</organism>
<dbReference type="RefSeq" id="WP_388343272.1">
    <property type="nucleotide sequence ID" value="NZ_JBIAFJ010000002.1"/>
</dbReference>
<feature type="transmembrane region" description="Helical" evidence="1">
    <location>
        <begin position="16"/>
        <end position="34"/>
    </location>
</feature>
<dbReference type="Proteomes" id="UP001601197">
    <property type="component" value="Unassembled WGS sequence"/>
</dbReference>
<dbReference type="EMBL" id="JBIAFJ010000002">
    <property type="protein sequence ID" value="MFE9168828.1"/>
    <property type="molecule type" value="Genomic_DNA"/>
</dbReference>
<evidence type="ECO:0000256" key="1">
    <source>
        <dbReference type="SAM" id="Phobius"/>
    </source>
</evidence>
<protein>
    <recommendedName>
        <fullName evidence="4">DUF4239 domain-containing protein</fullName>
    </recommendedName>
</protein>
<name>A0ABW6KQH4_9ACTN</name>
<keyword evidence="3" id="KW-1185">Reference proteome</keyword>
<evidence type="ECO:0008006" key="4">
    <source>
        <dbReference type="Google" id="ProtNLM"/>
    </source>
</evidence>
<reference evidence="2 3" key="1">
    <citation type="submission" date="2024-10" db="EMBL/GenBank/DDBJ databases">
        <title>The Natural Products Discovery Center: Release of the First 8490 Sequenced Strains for Exploring Actinobacteria Biosynthetic Diversity.</title>
        <authorList>
            <person name="Kalkreuter E."/>
            <person name="Kautsar S.A."/>
            <person name="Yang D."/>
            <person name="Bader C.D."/>
            <person name="Teijaro C.N."/>
            <person name="Fluegel L."/>
            <person name="Davis C.M."/>
            <person name="Simpson J.R."/>
            <person name="Lauterbach L."/>
            <person name="Steele A.D."/>
            <person name="Gui C."/>
            <person name="Meng S."/>
            <person name="Li G."/>
            <person name="Viehrig K."/>
            <person name="Ye F."/>
            <person name="Su P."/>
            <person name="Kiefer A.F."/>
            <person name="Nichols A."/>
            <person name="Cepeda A.J."/>
            <person name="Yan W."/>
            <person name="Fan B."/>
            <person name="Jiang Y."/>
            <person name="Adhikari A."/>
            <person name="Zheng C.-J."/>
            <person name="Schuster L."/>
            <person name="Cowan T.M."/>
            <person name="Smanski M.J."/>
            <person name="Chevrette M.G."/>
            <person name="De Carvalho L.P.S."/>
            <person name="Shen B."/>
        </authorList>
    </citation>
    <scope>NUCLEOTIDE SEQUENCE [LARGE SCALE GENOMIC DNA]</scope>
    <source>
        <strain evidence="2 3">NPDC007147</strain>
    </source>
</reference>
<gene>
    <name evidence="2" type="ORF">ACFYNZ_04740</name>
</gene>
<sequence>MNTFLQELSKKAAERWASVLLGPGLLFVACVIVGRHQGFTHALDLARLRAYVGSVGTDKAYQEPAGLVMAASLVLLGAAAAGLAASSAGVLVERLWLPAGPDWYVNLLVRWRGRRWSRKEQAYRTVEAEARQELVRNRRRGIDTHSRSAELRRLLARRNAYSERPPDQPTWMAQRMAGAPARVEERYRMDLAEIWPHIWSVADGQVRDDIQGVRDTLTGAGRTAAWGGGLLGVAAVTFWWPAAALGVILLATGHRRGRAAVDTLVPLIESAVDLYLRDAAVRMGVPCPYAFSPAVADRVLRILRVRASDT</sequence>